<dbReference type="PANTHER" id="PTHR11530:SF11">
    <property type="entry name" value="D-ASPARTATE OXIDASE"/>
    <property type="match status" value="1"/>
</dbReference>
<evidence type="ECO:0000313" key="9">
    <source>
        <dbReference type="EMBL" id="KAL0127821.1"/>
    </source>
</evidence>
<dbReference type="PIRSF" id="PIRSF000189">
    <property type="entry name" value="D-aa_oxidase"/>
    <property type="match status" value="1"/>
</dbReference>
<gene>
    <name evidence="9" type="ORF">PUN28_003215</name>
</gene>
<feature type="binding site" evidence="7">
    <location>
        <begin position="45"/>
        <end position="47"/>
    </location>
    <ligand>
        <name>FAD</name>
        <dbReference type="ChEBI" id="CHEBI:57692"/>
    </ligand>
</feature>
<evidence type="ECO:0000256" key="4">
    <source>
        <dbReference type="ARBA" id="ARBA00022630"/>
    </source>
</evidence>
<evidence type="ECO:0000256" key="2">
    <source>
        <dbReference type="ARBA" id="ARBA00004253"/>
    </source>
</evidence>
<comment type="caution">
    <text evidence="9">The sequence shown here is derived from an EMBL/GenBank/DDBJ whole genome shotgun (WGS) entry which is preliminary data.</text>
</comment>
<dbReference type="EMBL" id="JADYXP020000003">
    <property type="protein sequence ID" value="KAL0127821.1"/>
    <property type="molecule type" value="Genomic_DNA"/>
</dbReference>
<dbReference type="PROSITE" id="PS00677">
    <property type="entry name" value="DAO"/>
    <property type="match status" value="1"/>
</dbReference>
<feature type="binding site" evidence="7">
    <location>
        <position position="313"/>
    </location>
    <ligand>
        <name>D-serine</name>
        <dbReference type="ChEBI" id="CHEBI:35247"/>
    </ligand>
</feature>
<comment type="subcellular location">
    <subcellularLocation>
        <location evidence="2">Peroxisome matrix</location>
    </subcellularLocation>
</comment>
<reference evidence="9 10" key="1">
    <citation type="submission" date="2023-03" db="EMBL/GenBank/DDBJ databases">
        <title>High recombination rates correlate with genetic variation in Cardiocondyla obscurior ants.</title>
        <authorList>
            <person name="Errbii M."/>
        </authorList>
    </citation>
    <scope>NUCLEOTIDE SEQUENCE [LARGE SCALE GENOMIC DNA]</scope>
    <source>
        <strain evidence="9">Alpha-2009</strain>
        <tissue evidence="9">Whole body</tissue>
    </source>
</reference>
<proteinExistence type="inferred from homology"/>
<evidence type="ECO:0000256" key="3">
    <source>
        <dbReference type="ARBA" id="ARBA00006730"/>
    </source>
</evidence>
<organism evidence="9 10">
    <name type="scientific">Cardiocondyla obscurior</name>
    <dbReference type="NCBI Taxonomy" id="286306"/>
    <lineage>
        <taxon>Eukaryota</taxon>
        <taxon>Metazoa</taxon>
        <taxon>Ecdysozoa</taxon>
        <taxon>Arthropoda</taxon>
        <taxon>Hexapoda</taxon>
        <taxon>Insecta</taxon>
        <taxon>Pterygota</taxon>
        <taxon>Neoptera</taxon>
        <taxon>Endopterygota</taxon>
        <taxon>Hymenoptera</taxon>
        <taxon>Apocrita</taxon>
        <taxon>Aculeata</taxon>
        <taxon>Formicoidea</taxon>
        <taxon>Formicidae</taxon>
        <taxon>Myrmicinae</taxon>
        <taxon>Cardiocondyla</taxon>
    </lineage>
</organism>
<dbReference type="Proteomes" id="UP001430953">
    <property type="component" value="Unassembled WGS sequence"/>
</dbReference>
<keyword evidence="4" id="KW-0285">Flavoprotein</keyword>
<dbReference type="SUPFAM" id="SSF51971">
    <property type="entry name" value="Nucleotide-binding domain"/>
    <property type="match status" value="1"/>
</dbReference>
<evidence type="ECO:0000259" key="8">
    <source>
        <dbReference type="Pfam" id="PF01266"/>
    </source>
</evidence>
<keyword evidence="5 7" id="KW-0274">FAD</keyword>
<evidence type="ECO:0000256" key="1">
    <source>
        <dbReference type="ARBA" id="ARBA00001974"/>
    </source>
</evidence>
<comment type="similarity">
    <text evidence="3">Belongs to the DAMOX/DASOX family.</text>
</comment>
<dbReference type="Gene3D" id="3.30.9.10">
    <property type="entry name" value="D-Amino Acid Oxidase, subunit A, domain 2"/>
    <property type="match status" value="1"/>
</dbReference>
<dbReference type="Gene3D" id="3.40.50.720">
    <property type="entry name" value="NAD(P)-binding Rossmann-like Domain"/>
    <property type="match status" value="1"/>
</dbReference>
<evidence type="ECO:0000313" key="10">
    <source>
        <dbReference type="Proteomes" id="UP001430953"/>
    </source>
</evidence>
<name>A0AAW2GHX4_9HYME</name>
<evidence type="ECO:0000256" key="7">
    <source>
        <dbReference type="PIRSR" id="PIRSR000189-1"/>
    </source>
</evidence>
<keyword evidence="6" id="KW-0560">Oxidoreductase</keyword>
<dbReference type="InterPro" id="IPR006076">
    <property type="entry name" value="FAD-dep_OxRdtase"/>
</dbReference>
<accession>A0AAW2GHX4</accession>
<dbReference type="GO" id="GO:0019478">
    <property type="term" value="P:D-amino acid catabolic process"/>
    <property type="evidence" value="ECO:0007669"/>
    <property type="project" value="TreeGrafter"/>
</dbReference>
<dbReference type="SUPFAM" id="SSF54373">
    <property type="entry name" value="FAD-linked reductases, C-terminal domain"/>
    <property type="match status" value="1"/>
</dbReference>
<evidence type="ECO:0000256" key="5">
    <source>
        <dbReference type="ARBA" id="ARBA00022827"/>
    </source>
</evidence>
<feature type="binding site" evidence="7">
    <location>
        <begin position="312"/>
        <end position="317"/>
    </location>
    <ligand>
        <name>FAD</name>
        <dbReference type="ChEBI" id="CHEBI:57692"/>
    </ligand>
</feature>
<dbReference type="GO" id="GO:0071949">
    <property type="term" value="F:FAD binding"/>
    <property type="evidence" value="ECO:0007669"/>
    <property type="project" value="InterPro"/>
</dbReference>
<evidence type="ECO:0000256" key="6">
    <source>
        <dbReference type="ARBA" id="ARBA00023002"/>
    </source>
</evidence>
<feature type="binding site" evidence="7">
    <location>
        <position position="282"/>
    </location>
    <ligand>
        <name>D-dopa</name>
        <dbReference type="ChEBI" id="CHEBI:149689"/>
    </ligand>
</feature>
<dbReference type="InterPro" id="IPR006181">
    <property type="entry name" value="D-amino_acid_oxidase_CS"/>
</dbReference>
<dbReference type="PANTHER" id="PTHR11530">
    <property type="entry name" value="D-AMINO ACID OXIDASE"/>
    <property type="match status" value="1"/>
</dbReference>
<dbReference type="GO" id="GO:0003884">
    <property type="term" value="F:D-amino-acid oxidase activity"/>
    <property type="evidence" value="ECO:0007669"/>
    <property type="project" value="InterPro"/>
</dbReference>
<keyword evidence="10" id="KW-1185">Reference proteome</keyword>
<dbReference type="AlphaFoldDB" id="A0AAW2GHX4"/>
<dbReference type="GO" id="GO:0005782">
    <property type="term" value="C:peroxisomal matrix"/>
    <property type="evidence" value="ECO:0007669"/>
    <property type="project" value="UniProtKB-SubCell"/>
</dbReference>
<feature type="binding site" evidence="7">
    <location>
        <position position="227"/>
    </location>
    <ligand>
        <name>D-dopa</name>
        <dbReference type="ChEBI" id="CHEBI:149689"/>
    </ligand>
</feature>
<feature type="domain" description="FAD dependent oxidoreductase" evidence="8">
    <location>
        <begin position="2"/>
        <end position="326"/>
    </location>
</feature>
<dbReference type="Pfam" id="PF01266">
    <property type="entry name" value="DAO"/>
    <property type="match status" value="1"/>
</dbReference>
<dbReference type="InterPro" id="IPR023209">
    <property type="entry name" value="DAO"/>
</dbReference>
<sequence length="342" mass="38271">MRVAVVGAGVIGVTSAFAVKSAFPSYDVKIFANEFSPNTTGDGSAGLWSPYLLGDTSAEDIIRWAGRTFRWFEQLWKTGLSSETGVTLLPVTNVTCDHKDVEIKWKKLVYGFRNLSKKELERLSDEHRSNYTQGYRFISYTAEPVMLLPWLMKKFVALGGRVETRNIKMLHQLAEEGYNLIINCSGLGARELVADKTVVPIRGQVYRVNASWTMQCLMRNDGDACNYIIPNVNNVVMGGTNQENDFVRSVREDDSKHIYDGCIRMMPSLKGSKTIRAWVGFRPGRPRVRLEYESLSTPAGKEFKVIHNYGHGGSGVTLSWGCAVDVVAMIRNLKVPELNSKL</sequence>
<comment type="cofactor">
    <cofactor evidence="1 7">
        <name>FAD</name>
        <dbReference type="ChEBI" id="CHEBI:57692"/>
    </cofactor>
</comment>
<protein>
    <recommendedName>
        <fullName evidence="8">FAD dependent oxidoreductase domain-containing protein</fullName>
    </recommendedName>
</protein>